<dbReference type="InterPro" id="IPR036890">
    <property type="entry name" value="HATPase_C_sf"/>
</dbReference>
<dbReference type="InterPro" id="IPR050482">
    <property type="entry name" value="Sensor_HK_TwoCompSys"/>
</dbReference>
<dbReference type="Pfam" id="PF07730">
    <property type="entry name" value="HisKA_3"/>
    <property type="match status" value="1"/>
</dbReference>
<keyword evidence="9" id="KW-1185">Reference proteome</keyword>
<dbReference type="PANTHER" id="PTHR24421:SF55">
    <property type="entry name" value="SENSOR HISTIDINE KINASE YDFH"/>
    <property type="match status" value="1"/>
</dbReference>
<dbReference type="Pfam" id="PF05384">
    <property type="entry name" value="DegS"/>
    <property type="match status" value="1"/>
</dbReference>
<dbReference type="Pfam" id="PF02518">
    <property type="entry name" value="HATPase_c"/>
    <property type="match status" value="1"/>
</dbReference>
<accession>A0ABZ1BMJ5</accession>
<evidence type="ECO:0000256" key="5">
    <source>
        <dbReference type="ARBA" id="ARBA00023012"/>
    </source>
</evidence>
<dbReference type="InterPro" id="IPR008595">
    <property type="entry name" value="DegS"/>
</dbReference>
<feature type="domain" description="Histidine kinase" evidence="7">
    <location>
        <begin position="297"/>
        <end position="388"/>
    </location>
</feature>
<dbReference type="EC" id="2.7.13.3" evidence="2"/>
<dbReference type="PANTHER" id="PTHR24421">
    <property type="entry name" value="NITRATE/NITRITE SENSOR PROTEIN NARX-RELATED"/>
    <property type="match status" value="1"/>
</dbReference>
<dbReference type="Gene3D" id="1.20.5.1930">
    <property type="match status" value="1"/>
</dbReference>
<evidence type="ECO:0000256" key="1">
    <source>
        <dbReference type="ARBA" id="ARBA00000085"/>
    </source>
</evidence>
<name>A0ABZ1BMJ5_9FIRM</name>
<evidence type="ECO:0000256" key="3">
    <source>
        <dbReference type="ARBA" id="ARBA00022679"/>
    </source>
</evidence>
<dbReference type="CDD" id="cd16917">
    <property type="entry name" value="HATPase_UhpB-NarQ-NarX-like"/>
    <property type="match status" value="1"/>
</dbReference>
<evidence type="ECO:0000259" key="7">
    <source>
        <dbReference type="PROSITE" id="PS50109"/>
    </source>
</evidence>
<dbReference type="RefSeq" id="WP_324668274.1">
    <property type="nucleotide sequence ID" value="NZ_CP141614.1"/>
</dbReference>
<comment type="catalytic activity">
    <reaction evidence="1">
        <text>ATP + protein L-histidine = ADP + protein N-phospho-L-histidine.</text>
        <dbReference type="EC" id="2.7.13.3"/>
    </reaction>
</comment>
<dbReference type="SMART" id="SM00387">
    <property type="entry name" value="HATPase_c"/>
    <property type="match status" value="1"/>
</dbReference>
<reference evidence="9" key="1">
    <citation type="submission" date="2023-12" db="EMBL/GenBank/DDBJ databases">
        <title>Novel isolates from deep terrestrial aquifers shed light on the physiology and ecology of the class Limnochordia.</title>
        <authorList>
            <person name="Karnachuk O.V."/>
            <person name="Lukina A.P."/>
            <person name="Avakyan M.R."/>
            <person name="Kadnikov V."/>
            <person name="Begmatov S."/>
            <person name="Beletsky A.V."/>
            <person name="Mardanov A.V."/>
            <person name="Ravin N.V."/>
        </authorList>
    </citation>
    <scope>NUCLEOTIDE SEQUENCE [LARGE SCALE GENOMIC DNA]</scope>
    <source>
        <strain evidence="9">LN</strain>
    </source>
</reference>
<gene>
    <name evidence="8" type="ORF">VLY81_11270</name>
</gene>
<evidence type="ECO:0000313" key="8">
    <source>
        <dbReference type="EMBL" id="WRP13997.1"/>
    </source>
</evidence>
<sequence>MALTNSLPPLPDAGEIERILRSTLDALREGRQQIAGLVERLEADYERARNTLEQVKQQALRCIEEVDELEAKSRVARFDLFRVSRDYQRYGEHDVRRAYEEAERLQILLGEARERERFLRERRNELERTVAHLAELLEKAQGIEANMRAAEELLAGNYSGVAHSVSEWQARYEVGRRVIAAQEEERRRLARELHDSTAQGLASIAVELELSERMMDAGTDSVRRQMARLRSLVKETLTELRHVIFDLRPMVLDELGLISAVRRYADYISTLGGPPVEVVVHGVERRFDPPLEVAAFRVVQEAVANARRHGAPSRIAVHLEIGDSFLQLTVKDDGRGFEPEEAYRRARERGSIGLISMEERVKLFGGRFSIQSAPGMGTRVSARFPLTEWPADSRPGATRAS</sequence>
<evidence type="ECO:0000256" key="4">
    <source>
        <dbReference type="ARBA" id="ARBA00022777"/>
    </source>
</evidence>
<evidence type="ECO:0000313" key="9">
    <source>
        <dbReference type="Proteomes" id="UP001333102"/>
    </source>
</evidence>
<proteinExistence type="predicted"/>
<dbReference type="GO" id="GO:0016301">
    <property type="term" value="F:kinase activity"/>
    <property type="evidence" value="ECO:0007669"/>
    <property type="project" value="UniProtKB-KW"/>
</dbReference>
<dbReference type="EMBL" id="CP141614">
    <property type="protein sequence ID" value="WRP13997.1"/>
    <property type="molecule type" value="Genomic_DNA"/>
</dbReference>
<evidence type="ECO:0000256" key="6">
    <source>
        <dbReference type="SAM" id="Coils"/>
    </source>
</evidence>
<evidence type="ECO:0000256" key="2">
    <source>
        <dbReference type="ARBA" id="ARBA00012438"/>
    </source>
</evidence>
<dbReference type="InterPro" id="IPR011712">
    <property type="entry name" value="Sig_transdc_His_kin_sub3_dim/P"/>
</dbReference>
<dbReference type="SUPFAM" id="SSF55874">
    <property type="entry name" value="ATPase domain of HSP90 chaperone/DNA topoisomerase II/histidine kinase"/>
    <property type="match status" value="1"/>
</dbReference>
<dbReference type="Proteomes" id="UP001333102">
    <property type="component" value="Chromosome"/>
</dbReference>
<dbReference type="PROSITE" id="PS50109">
    <property type="entry name" value="HIS_KIN"/>
    <property type="match status" value="1"/>
</dbReference>
<keyword evidence="6" id="KW-0175">Coiled coil</keyword>
<dbReference type="InterPro" id="IPR005467">
    <property type="entry name" value="His_kinase_dom"/>
</dbReference>
<protein>
    <recommendedName>
        <fullName evidence="2">histidine kinase</fullName>
        <ecNumber evidence="2">2.7.13.3</ecNumber>
    </recommendedName>
</protein>
<keyword evidence="4 8" id="KW-0418">Kinase</keyword>
<organism evidence="8 9">
    <name type="scientific">Geochorda subterranea</name>
    <dbReference type="NCBI Taxonomy" id="3109564"/>
    <lineage>
        <taxon>Bacteria</taxon>
        <taxon>Bacillati</taxon>
        <taxon>Bacillota</taxon>
        <taxon>Limnochordia</taxon>
        <taxon>Limnochordales</taxon>
        <taxon>Geochordaceae</taxon>
        <taxon>Geochorda</taxon>
    </lineage>
</organism>
<feature type="coiled-coil region" evidence="6">
    <location>
        <begin position="31"/>
        <end position="153"/>
    </location>
</feature>
<dbReference type="InterPro" id="IPR003594">
    <property type="entry name" value="HATPase_dom"/>
</dbReference>
<keyword evidence="5" id="KW-0902">Two-component regulatory system</keyword>
<dbReference type="Gene3D" id="3.30.565.10">
    <property type="entry name" value="Histidine kinase-like ATPase, C-terminal domain"/>
    <property type="match status" value="1"/>
</dbReference>
<keyword evidence="3" id="KW-0808">Transferase</keyword>